<feature type="transmembrane region" description="Helical" evidence="1">
    <location>
        <begin position="42"/>
        <end position="66"/>
    </location>
</feature>
<evidence type="ECO:0000256" key="1">
    <source>
        <dbReference type="SAM" id="Phobius"/>
    </source>
</evidence>
<dbReference type="PANTHER" id="PTHR36694:SF11">
    <property type="entry name" value="LP21121P-RELATED"/>
    <property type="match status" value="1"/>
</dbReference>
<sequence>MLDEENVIFFYLLFSLGIESIIFIAVTGLLFVALVKKSKYLLLPWLIVASIDVLISLTIAFAELALPNNLSNSSCSLPLISTLVTILVCFIMIYCALIVLAQYLTFASNAVGIAEIKVTPVRDESTTNAIGGGSMNRGQIDHGAMASDTLKVPHVSTPKDAW</sequence>
<keyword evidence="1" id="KW-0472">Membrane</keyword>
<comment type="caution">
    <text evidence="2">The sequence shown here is derived from an EMBL/GenBank/DDBJ whole genome shotgun (WGS) entry which is preliminary data.</text>
</comment>
<dbReference type="Proteomes" id="UP001142055">
    <property type="component" value="Chromosome 1"/>
</dbReference>
<dbReference type="EMBL" id="JAPWDV010000001">
    <property type="protein sequence ID" value="KAJ6223607.1"/>
    <property type="molecule type" value="Genomic_DNA"/>
</dbReference>
<feature type="transmembrane region" description="Helical" evidence="1">
    <location>
        <begin position="6"/>
        <end position="35"/>
    </location>
</feature>
<keyword evidence="1" id="KW-1133">Transmembrane helix</keyword>
<name>A0A9Q0MFV3_BLOTA</name>
<gene>
    <name evidence="2" type="ORF">RDWZM_002152</name>
</gene>
<protein>
    <submittedName>
        <fullName evidence="2">Uncharacterized protein</fullName>
    </submittedName>
</protein>
<dbReference type="OMA" id="WSIANMI"/>
<evidence type="ECO:0000313" key="3">
    <source>
        <dbReference type="Proteomes" id="UP001142055"/>
    </source>
</evidence>
<dbReference type="InterPro" id="IPR031720">
    <property type="entry name" value="DUF4728"/>
</dbReference>
<feature type="transmembrane region" description="Helical" evidence="1">
    <location>
        <begin position="78"/>
        <end position="100"/>
    </location>
</feature>
<evidence type="ECO:0000313" key="2">
    <source>
        <dbReference type="EMBL" id="KAJ6223607.1"/>
    </source>
</evidence>
<proteinExistence type="predicted"/>
<dbReference type="PANTHER" id="PTHR36694">
    <property type="entry name" value="PASIFLORA 1, ISOFORM A-RELATED"/>
    <property type="match status" value="1"/>
</dbReference>
<keyword evidence="1" id="KW-0812">Transmembrane</keyword>
<dbReference type="AlphaFoldDB" id="A0A9Q0MFV3"/>
<keyword evidence="3" id="KW-1185">Reference proteome</keyword>
<reference evidence="2" key="1">
    <citation type="submission" date="2022-12" db="EMBL/GenBank/DDBJ databases">
        <title>Genome assemblies of Blomia tropicalis.</title>
        <authorList>
            <person name="Cui Y."/>
        </authorList>
    </citation>
    <scope>NUCLEOTIDE SEQUENCE</scope>
    <source>
        <tissue evidence="2">Adult mites</tissue>
    </source>
</reference>
<organism evidence="2 3">
    <name type="scientific">Blomia tropicalis</name>
    <name type="common">Mite</name>
    <dbReference type="NCBI Taxonomy" id="40697"/>
    <lineage>
        <taxon>Eukaryota</taxon>
        <taxon>Metazoa</taxon>
        <taxon>Ecdysozoa</taxon>
        <taxon>Arthropoda</taxon>
        <taxon>Chelicerata</taxon>
        <taxon>Arachnida</taxon>
        <taxon>Acari</taxon>
        <taxon>Acariformes</taxon>
        <taxon>Sarcoptiformes</taxon>
        <taxon>Astigmata</taxon>
        <taxon>Glycyphagoidea</taxon>
        <taxon>Echimyopodidae</taxon>
        <taxon>Blomia</taxon>
    </lineage>
</organism>
<accession>A0A9Q0MFV3</accession>
<dbReference type="Pfam" id="PF15860">
    <property type="entry name" value="DUF4728"/>
    <property type="match status" value="1"/>
</dbReference>